<evidence type="ECO:0000256" key="6">
    <source>
        <dbReference type="SAM" id="Phobius"/>
    </source>
</evidence>
<dbReference type="AlphaFoldDB" id="A0A6J7FIG2"/>
<evidence type="ECO:0000256" key="4">
    <source>
        <dbReference type="ARBA" id="ARBA00022989"/>
    </source>
</evidence>
<evidence type="ECO:0000256" key="2">
    <source>
        <dbReference type="ARBA" id="ARBA00022475"/>
    </source>
</evidence>
<keyword evidence="4 6" id="KW-1133">Transmembrane helix</keyword>
<dbReference type="InterPro" id="IPR010432">
    <property type="entry name" value="RDD"/>
</dbReference>
<evidence type="ECO:0000256" key="1">
    <source>
        <dbReference type="ARBA" id="ARBA00004651"/>
    </source>
</evidence>
<evidence type="ECO:0000259" key="7">
    <source>
        <dbReference type="Pfam" id="PF06271"/>
    </source>
</evidence>
<feature type="transmembrane region" description="Helical" evidence="6">
    <location>
        <begin position="131"/>
        <end position="151"/>
    </location>
</feature>
<evidence type="ECO:0000313" key="8">
    <source>
        <dbReference type="EMBL" id="CAB4892660.1"/>
    </source>
</evidence>
<feature type="transmembrane region" description="Helical" evidence="6">
    <location>
        <begin position="91"/>
        <end position="110"/>
    </location>
</feature>
<protein>
    <submittedName>
        <fullName evidence="8">Unannotated protein</fullName>
    </submittedName>
</protein>
<dbReference type="EMBL" id="CAFBMC010000017">
    <property type="protein sequence ID" value="CAB4892660.1"/>
    <property type="molecule type" value="Genomic_DNA"/>
</dbReference>
<reference evidence="8" key="1">
    <citation type="submission" date="2020-05" db="EMBL/GenBank/DDBJ databases">
        <authorList>
            <person name="Chiriac C."/>
            <person name="Salcher M."/>
            <person name="Ghai R."/>
            <person name="Kavagutti S V."/>
        </authorList>
    </citation>
    <scope>NUCLEOTIDE SEQUENCE</scope>
</reference>
<proteinExistence type="predicted"/>
<evidence type="ECO:0000256" key="3">
    <source>
        <dbReference type="ARBA" id="ARBA00022692"/>
    </source>
</evidence>
<keyword evidence="5 6" id="KW-0472">Membrane</keyword>
<feature type="domain" description="RDD" evidence="7">
    <location>
        <begin position="57"/>
        <end position="163"/>
    </location>
</feature>
<dbReference type="Pfam" id="PF06271">
    <property type="entry name" value="RDD"/>
    <property type="match status" value="1"/>
</dbReference>
<organism evidence="8">
    <name type="scientific">freshwater metagenome</name>
    <dbReference type="NCBI Taxonomy" id="449393"/>
    <lineage>
        <taxon>unclassified sequences</taxon>
        <taxon>metagenomes</taxon>
        <taxon>ecological metagenomes</taxon>
    </lineage>
</organism>
<sequence>MKFYASQVSHSTRGNASFVGGWTPSPSENCVTYWPSWCQAALAQYRAAMSVELPGEVASLGRRAGALVIDWLACLLVAKLLAPALELGEAPFLPLAIFFLEVTLLTWFVAASFGQRLFRIEVIGIDGQRLMLWRIIVRTALICLVIPAVVFDSDGRGLHDRAIGSVAILRKRSN</sequence>
<evidence type="ECO:0000256" key="5">
    <source>
        <dbReference type="ARBA" id="ARBA00023136"/>
    </source>
</evidence>
<gene>
    <name evidence="8" type="ORF">UFOPK3495_00493</name>
</gene>
<name>A0A6J7FIG2_9ZZZZ</name>
<keyword evidence="3 6" id="KW-0812">Transmembrane</keyword>
<dbReference type="PANTHER" id="PTHR36115">
    <property type="entry name" value="PROLINE-RICH ANTIGEN HOMOLOG-RELATED"/>
    <property type="match status" value="1"/>
</dbReference>
<accession>A0A6J7FIG2</accession>
<dbReference type="PANTHER" id="PTHR36115:SF6">
    <property type="entry name" value="PROLINE-RICH ANTIGEN HOMOLOG"/>
    <property type="match status" value="1"/>
</dbReference>
<keyword evidence="2" id="KW-1003">Cell membrane</keyword>
<dbReference type="InterPro" id="IPR051791">
    <property type="entry name" value="Pra-immunoreactive"/>
</dbReference>
<dbReference type="GO" id="GO:0005886">
    <property type="term" value="C:plasma membrane"/>
    <property type="evidence" value="ECO:0007669"/>
    <property type="project" value="UniProtKB-SubCell"/>
</dbReference>
<comment type="subcellular location">
    <subcellularLocation>
        <location evidence="1">Cell membrane</location>
        <topology evidence="1">Multi-pass membrane protein</topology>
    </subcellularLocation>
</comment>
<feature type="transmembrane region" description="Helical" evidence="6">
    <location>
        <begin position="64"/>
        <end position="85"/>
    </location>
</feature>